<proteinExistence type="predicted"/>
<accession>A0A388K9P4</accession>
<dbReference type="AlphaFoldDB" id="A0A388K9P4"/>
<feature type="compositionally biased region" description="Basic and acidic residues" evidence="1">
    <location>
        <begin position="19"/>
        <end position="29"/>
    </location>
</feature>
<evidence type="ECO:0000313" key="2">
    <source>
        <dbReference type="EMBL" id="GBG66746.1"/>
    </source>
</evidence>
<dbReference type="Proteomes" id="UP000265515">
    <property type="component" value="Unassembled WGS sequence"/>
</dbReference>
<gene>
    <name evidence="2" type="ORF">CBR_g68731</name>
</gene>
<feature type="compositionally biased region" description="Polar residues" evidence="1">
    <location>
        <begin position="297"/>
        <end position="316"/>
    </location>
</feature>
<comment type="caution">
    <text evidence="2">The sequence shown here is derived from an EMBL/GenBank/DDBJ whole genome shotgun (WGS) entry which is preliminary data.</text>
</comment>
<keyword evidence="3" id="KW-1185">Reference proteome</keyword>
<evidence type="ECO:0008006" key="4">
    <source>
        <dbReference type="Google" id="ProtNLM"/>
    </source>
</evidence>
<reference evidence="2 3" key="1">
    <citation type="journal article" date="2018" name="Cell">
        <title>The Chara Genome: Secondary Complexity and Implications for Plant Terrestrialization.</title>
        <authorList>
            <person name="Nishiyama T."/>
            <person name="Sakayama H."/>
            <person name="Vries J.D."/>
            <person name="Buschmann H."/>
            <person name="Saint-Marcoux D."/>
            <person name="Ullrich K.K."/>
            <person name="Haas F.B."/>
            <person name="Vanderstraeten L."/>
            <person name="Becker D."/>
            <person name="Lang D."/>
            <person name="Vosolsobe S."/>
            <person name="Rombauts S."/>
            <person name="Wilhelmsson P.K.I."/>
            <person name="Janitza P."/>
            <person name="Kern R."/>
            <person name="Heyl A."/>
            <person name="Rumpler F."/>
            <person name="Villalobos L.I.A.C."/>
            <person name="Clay J.M."/>
            <person name="Skokan R."/>
            <person name="Toyoda A."/>
            <person name="Suzuki Y."/>
            <person name="Kagoshima H."/>
            <person name="Schijlen E."/>
            <person name="Tajeshwar N."/>
            <person name="Catarino B."/>
            <person name="Hetherington A.J."/>
            <person name="Saltykova A."/>
            <person name="Bonnot C."/>
            <person name="Breuninger H."/>
            <person name="Symeonidi A."/>
            <person name="Radhakrishnan G.V."/>
            <person name="Van Nieuwerburgh F."/>
            <person name="Deforce D."/>
            <person name="Chang C."/>
            <person name="Karol K.G."/>
            <person name="Hedrich R."/>
            <person name="Ulvskov P."/>
            <person name="Glockner G."/>
            <person name="Delwiche C.F."/>
            <person name="Petrasek J."/>
            <person name="Van de Peer Y."/>
            <person name="Friml J."/>
            <person name="Beilby M."/>
            <person name="Dolan L."/>
            <person name="Kohara Y."/>
            <person name="Sugano S."/>
            <person name="Fujiyama A."/>
            <person name="Delaux P.-M."/>
            <person name="Quint M."/>
            <person name="TheiBen G."/>
            <person name="Hagemann M."/>
            <person name="Harholt J."/>
            <person name="Dunand C."/>
            <person name="Zachgo S."/>
            <person name="Langdale J."/>
            <person name="Maumus F."/>
            <person name="Straeten D.V.D."/>
            <person name="Gould S.B."/>
            <person name="Rensing S.A."/>
        </authorList>
    </citation>
    <scope>NUCLEOTIDE SEQUENCE [LARGE SCALE GENOMIC DNA]</scope>
    <source>
        <strain evidence="2 3">S276</strain>
    </source>
</reference>
<name>A0A388K9P4_CHABU</name>
<evidence type="ECO:0000256" key="1">
    <source>
        <dbReference type="SAM" id="MobiDB-lite"/>
    </source>
</evidence>
<dbReference type="PANTHER" id="PTHR33492">
    <property type="entry name" value="OSJNBA0043A12.37 PROTEIN-RELATED"/>
    <property type="match status" value="1"/>
</dbReference>
<dbReference type="EMBL" id="BFEA01000078">
    <property type="protein sequence ID" value="GBG66746.1"/>
    <property type="molecule type" value="Genomic_DNA"/>
</dbReference>
<protein>
    <recommendedName>
        <fullName evidence="4">Myb-like domain-containing protein</fullName>
    </recommendedName>
</protein>
<dbReference type="PANTHER" id="PTHR33492:SF4">
    <property type="entry name" value="OS02G0174300 PROTEIN"/>
    <property type="match status" value="1"/>
</dbReference>
<organism evidence="2 3">
    <name type="scientific">Chara braunii</name>
    <name type="common">Braun's stonewort</name>
    <dbReference type="NCBI Taxonomy" id="69332"/>
    <lineage>
        <taxon>Eukaryota</taxon>
        <taxon>Viridiplantae</taxon>
        <taxon>Streptophyta</taxon>
        <taxon>Charophyceae</taxon>
        <taxon>Charales</taxon>
        <taxon>Characeae</taxon>
        <taxon>Chara</taxon>
    </lineage>
</organism>
<evidence type="ECO:0000313" key="3">
    <source>
        <dbReference type="Proteomes" id="UP000265515"/>
    </source>
</evidence>
<dbReference type="Gramene" id="GBG66746">
    <property type="protein sequence ID" value="GBG66746"/>
    <property type="gene ID" value="CBR_g68731"/>
</dbReference>
<feature type="region of interest" description="Disordered" evidence="1">
    <location>
        <begin position="281"/>
        <end position="333"/>
    </location>
</feature>
<sequence length="395" mass="43664">MDGSASSWLFGSRLQPHQSPREPRREELHQGPIGMPFSGLSDDDSYSEEYYIPAAALPTQHLSTPPSRDLLGDAYNGPGEFSSLLSDESPVGRTPHLAPDGVQRALHFPVPSGVKQIDLEQPPIDMEEPQSGQQEPVASEEEEDSQKRASSDGKGSAGGQAFNSPKLKWQPIAEAIKQATGREVKKWDACTKKWRQFTGNYREIRDFMLKSGAPSYWTMSAAERKHPKIGDVPLKDALPPNFDREHFDMLDSFLGKRDSITGRHVADAYRRNLNNNASASASATATLPWPPPGDLPSESNAGHESASSGVGQQSFTECDERPKKRSATRGNMDMATALASSTDRIIERMDRQASIGNRQNDLMAEMVSIERERVKADTVNSRLWLDVFVKMTDRL</sequence>
<feature type="region of interest" description="Disordered" evidence="1">
    <location>
        <begin position="1"/>
        <end position="169"/>
    </location>
</feature>